<dbReference type="Pfam" id="PF13432">
    <property type="entry name" value="TPR_16"/>
    <property type="match status" value="1"/>
</dbReference>
<evidence type="ECO:0000256" key="2">
    <source>
        <dbReference type="ARBA" id="ARBA00022803"/>
    </source>
</evidence>
<organism evidence="6 7">
    <name type="scientific">Humidesulfovibrio mexicanus</name>
    <dbReference type="NCBI Taxonomy" id="147047"/>
    <lineage>
        <taxon>Bacteria</taxon>
        <taxon>Pseudomonadati</taxon>
        <taxon>Thermodesulfobacteriota</taxon>
        <taxon>Desulfovibrionia</taxon>
        <taxon>Desulfovibrionales</taxon>
        <taxon>Desulfovibrionaceae</taxon>
        <taxon>Humidesulfovibrio</taxon>
    </lineage>
</organism>
<dbReference type="PANTHER" id="PTHR45586">
    <property type="entry name" value="TPR REPEAT-CONTAINING PROTEIN PA4667"/>
    <property type="match status" value="1"/>
</dbReference>
<evidence type="ECO:0000256" key="1">
    <source>
        <dbReference type="ARBA" id="ARBA00022737"/>
    </source>
</evidence>
<dbReference type="InterPro" id="IPR019734">
    <property type="entry name" value="TPR_rpt"/>
</dbReference>
<dbReference type="OrthoDB" id="5469194at2"/>
<dbReference type="PROSITE" id="PS50293">
    <property type="entry name" value="TPR_REGION"/>
    <property type="match status" value="1"/>
</dbReference>
<dbReference type="InterPro" id="IPR051012">
    <property type="entry name" value="CellSynth/LPSAsmb/PSIAsmb"/>
</dbReference>
<name>A0A239A985_9BACT</name>
<dbReference type="RefSeq" id="WP_089274115.1">
    <property type="nucleotide sequence ID" value="NZ_FZOC01000003.1"/>
</dbReference>
<dbReference type="Pfam" id="PF13181">
    <property type="entry name" value="TPR_8"/>
    <property type="match status" value="1"/>
</dbReference>
<dbReference type="Gene3D" id="3.40.50.2300">
    <property type="match status" value="1"/>
</dbReference>
<dbReference type="SUPFAM" id="SSF52172">
    <property type="entry name" value="CheY-like"/>
    <property type="match status" value="1"/>
</dbReference>
<dbReference type="Pfam" id="PF00072">
    <property type="entry name" value="Response_reg"/>
    <property type="match status" value="1"/>
</dbReference>
<dbReference type="Proteomes" id="UP000198324">
    <property type="component" value="Unassembled WGS sequence"/>
</dbReference>
<keyword evidence="1" id="KW-0677">Repeat</keyword>
<evidence type="ECO:0000259" key="5">
    <source>
        <dbReference type="PROSITE" id="PS50110"/>
    </source>
</evidence>
<dbReference type="Gene3D" id="1.25.40.10">
    <property type="entry name" value="Tetratricopeptide repeat domain"/>
    <property type="match status" value="2"/>
</dbReference>
<evidence type="ECO:0000313" key="6">
    <source>
        <dbReference type="EMBL" id="SNR92185.1"/>
    </source>
</evidence>
<dbReference type="InterPro" id="IPR011006">
    <property type="entry name" value="CheY-like_superfamily"/>
</dbReference>
<dbReference type="CDD" id="cd00156">
    <property type="entry name" value="REC"/>
    <property type="match status" value="1"/>
</dbReference>
<protein>
    <submittedName>
        <fullName evidence="6">Tetratricopeptide repeat-containing protein</fullName>
    </submittedName>
</protein>
<keyword evidence="7" id="KW-1185">Reference proteome</keyword>
<dbReference type="GO" id="GO:0000160">
    <property type="term" value="P:phosphorelay signal transduction system"/>
    <property type="evidence" value="ECO:0007669"/>
    <property type="project" value="InterPro"/>
</dbReference>
<feature type="repeat" description="TPR" evidence="4">
    <location>
        <begin position="326"/>
        <end position="359"/>
    </location>
</feature>
<keyword evidence="3" id="KW-0597">Phosphoprotein</keyword>
<dbReference type="PROSITE" id="PS50005">
    <property type="entry name" value="TPR"/>
    <property type="match status" value="1"/>
</dbReference>
<dbReference type="PROSITE" id="PS50110">
    <property type="entry name" value="RESPONSE_REGULATORY"/>
    <property type="match status" value="1"/>
</dbReference>
<dbReference type="AlphaFoldDB" id="A0A239A985"/>
<dbReference type="InterPro" id="IPR001789">
    <property type="entry name" value="Sig_transdc_resp-reg_receiver"/>
</dbReference>
<gene>
    <name evidence="6" type="ORF">SAMN04488503_1932</name>
</gene>
<accession>A0A239A985</accession>
<sequence length="446" mass="50166">MAAPKLDQDLRDFLENQAGMLIMLSDDQLFVRAMRTAVFKTLAVKTDCLLVYAEPNQTMKAVRDRLSRKLPVLVLADRMLRGQPNLEFMRAIKTTFPEARLLVMTQETSKADLSQLYEIGVDSILTKPVSIDTLVEKMAGAIKPQGRISQLVQEARASLEAGDTAKAKQISAEILRLKEKSPVAYMLLGDAFLAEGRRDEAIRAYETAHVGARLYLEPLKKLADAHKELDEDAYLRYLRKLDVISPLNTERKCEIGKVYVRKNDMEHADKYFSAAIANAQREALNHVDRVVQEIAESVAEASPDLAEKYYVQLLDMKGDNLTVDDMVTFNRLGIALRRQGKWREAVENYKKALTVSPSDERVIYNMGLAYADGQLHRMAVGAYEQVRRIAPDFHKTAPIVAYNMGSAFAMVKDIGNARFYLNAALEQDPEHAASKRLLSRLEQLGV</sequence>
<dbReference type="Pfam" id="PF13414">
    <property type="entry name" value="TPR_11"/>
    <property type="match status" value="1"/>
</dbReference>
<dbReference type="PANTHER" id="PTHR45586:SF1">
    <property type="entry name" value="LIPOPOLYSACCHARIDE ASSEMBLY PROTEIN B"/>
    <property type="match status" value="1"/>
</dbReference>
<evidence type="ECO:0000256" key="4">
    <source>
        <dbReference type="PROSITE-ProRule" id="PRU00339"/>
    </source>
</evidence>
<keyword evidence="2 4" id="KW-0802">TPR repeat</keyword>
<dbReference type="InterPro" id="IPR011990">
    <property type="entry name" value="TPR-like_helical_dom_sf"/>
</dbReference>
<proteinExistence type="predicted"/>
<dbReference type="EMBL" id="FZOC01000003">
    <property type="protein sequence ID" value="SNR92185.1"/>
    <property type="molecule type" value="Genomic_DNA"/>
</dbReference>
<feature type="modified residue" description="4-aspartylphosphate" evidence="3">
    <location>
        <position position="77"/>
    </location>
</feature>
<dbReference type="SUPFAM" id="SSF48452">
    <property type="entry name" value="TPR-like"/>
    <property type="match status" value="1"/>
</dbReference>
<dbReference type="SMART" id="SM00028">
    <property type="entry name" value="TPR"/>
    <property type="match status" value="5"/>
</dbReference>
<feature type="domain" description="Response regulatory" evidence="5">
    <location>
        <begin position="21"/>
        <end position="142"/>
    </location>
</feature>
<reference evidence="6 7" key="1">
    <citation type="submission" date="2017-06" db="EMBL/GenBank/DDBJ databases">
        <authorList>
            <person name="Kim H.J."/>
            <person name="Triplett B.A."/>
        </authorList>
    </citation>
    <scope>NUCLEOTIDE SEQUENCE [LARGE SCALE GENOMIC DNA]</scope>
    <source>
        <strain evidence="6 7">DSM 13116</strain>
    </source>
</reference>
<evidence type="ECO:0000256" key="3">
    <source>
        <dbReference type="PROSITE-ProRule" id="PRU00169"/>
    </source>
</evidence>
<dbReference type="SMART" id="SM00448">
    <property type="entry name" value="REC"/>
    <property type="match status" value="1"/>
</dbReference>
<evidence type="ECO:0000313" key="7">
    <source>
        <dbReference type="Proteomes" id="UP000198324"/>
    </source>
</evidence>